<comment type="caution">
    <text evidence="1">The sequence shown here is derived from an EMBL/GenBank/DDBJ whole genome shotgun (WGS) entry which is preliminary data.</text>
</comment>
<evidence type="ECO:0000313" key="3">
    <source>
        <dbReference type="Proteomes" id="UP000029864"/>
    </source>
</evidence>
<accession>A0A099J0D9</accession>
<keyword evidence="3" id="KW-1185">Reference proteome</keyword>
<dbReference type="EMBL" id="JACHBQ010000001">
    <property type="protein sequence ID" value="MBB5642314.1"/>
    <property type="molecule type" value="Genomic_DNA"/>
</dbReference>
<dbReference type="Proteomes" id="UP000029864">
    <property type="component" value="Unassembled WGS sequence"/>
</dbReference>
<dbReference type="RefSeq" id="WP_035840973.1">
    <property type="nucleotide sequence ID" value="NZ_JACHBQ010000001.1"/>
</dbReference>
<name>A0A099J0D9_9MICO</name>
<organism evidence="1 3">
    <name type="scientific">Cryobacterium roopkundense</name>
    <dbReference type="NCBI Taxonomy" id="1001240"/>
    <lineage>
        <taxon>Bacteria</taxon>
        <taxon>Bacillati</taxon>
        <taxon>Actinomycetota</taxon>
        <taxon>Actinomycetes</taxon>
        <taxon>Micrococcales</taxon>
        <taxon>Microbacteriaceae</taxon>
        <taxon>Cryobacterium</taxon>
    </lineage>
</organism>
<evidence type="ECO:0000313" key="1">
    <source>
        <dbReference type="EMBL" id="KGJ71605.1"/>
    </source>
</evidence>
<dbReference type="InterPro" id="IPR006311">
    <property type="entry name" value="TAT_signal"/>
</dbReference>
<evidence type="ECO:0000313" key="4">
    <source>
        <dbReference type="Proteomes" id="UP000561726"/>
    </source>
</evidence>
<sequence>MKNLEFTRRSFLGITVVVSAALTLPTRTPAAIAAPINGWGGSQSANGWPILATATLFRVEGCNESVGLAQGDSATILLYVARRLNYEINTLRDGEITGHSTNRAVAQSYESNYLSGTAIAVHPALYPVGASGLYYPNELAVIRNILAEVDGTVDWGGDAAVAKESHFQIALPPGDRRITNTATRIRGWDQAPGRTGAGAVNAFDA</sequence>
<dbReference type="STRING" id="1001240.GY21_21040"/>
<evidence type="ECO:0008006" key="5">
    <source>
        <dbReference type="Google" id="ProtNLM"/>
    </source>
</evidence>
<dbReference type="eggNOG" id="ENOG5033029">
    <property type="taxonomic scope" value="Bacteria"/>
</dbReference>
<protein>
    <recommendedName>
        <fullName evidence="5">Peptidase M15C domain-containing protein</fullName>
    </recommendedName>
</protein>
<dbReference type="Proteomes" id="UP000561726">
    <property type="component" value="Unassembled WGS sequence"/>
</dbReference>
<reference evidence="2 4" key="2">
    <citation type="submission" date="2020-08" db="EMBL/GenBank/DDBJ databases">
        <title>Sequencing the genomes of 1000 actinobacteria strains.</title>
        <authorList>
            <person name="Klenk H.-P."/>
        </authorList>
    </citation>
    <scope>NUCLEOTIDE SEQUENCE [LARGE SCALE GENOMIC DNA]</scope>
    <source>
        <strain evidence="2 4">DSM 21065</strain>
    </source>
</reference>
<dbReference type="PROSITE" id="PS51318">
    <property type="entry name" value="TAT"/>
    <property type="match status" value="1"/>
</dbReference>
<dbReference type="OrthoDB" id="9810670at2"/>
<proteinExistence type="predicted"/>
<gene>
    <name evidence="2" type="ORF">BJ997_002862</name>
    <name evidence="1" type="ORF">GY21_21040</name>
</gene>
<evidence type="ECO:0000313" key="2">
    <source>
        <dbReference type="EMBL" id="MBB5642314.1"/>
    </source>
</evidence>
<reference evidence="1 3" key="1">
    <citation type="submission" date="2014-08" db="EMBL/GenBank/DDBJ databases">
        <authorList>
            <person name="Sisinthy S."/>
        </authorList>
    </citation>
    <scope>NUCLEOTIDE SEQUENCE [LARGE SCALE GENOMIC DNA]</scope>
    <source>
        <strain evidence="1 3">RuG17</strain>
    </source>
</reference>
<dbReference type="EMBL" id="JPXF01000182">
    <property type="protein sequence ID" value="KGJ71605.1"/>
    <property type="molecule type" value="Genomic_DNA"/>
</dbReference>
<dbReference type="AlphaFoldDB" id="A0A099J0D9"/>